<gene>
    <name evidence="3" type="primary">LOC111735437</name>
</gene>
<dbReference type="GeneID" id="111735437"/>
<evidence type="ECO:0000313" key="2">
    <source>
        <dbReference type="Proteomes" id="UP000515202"/>
    </source>
</evidence>
<sequence>MILGVLRQFLVRAPGPCGRRTRQLLQVLFTTEEKERILREAARGVTDPNGLPTADLTRIQAVFPTQRPQWDPNTDQDLRVQDK</sequence>
<keyword evidence="2" id="KW-1185">Reference proteome</keyword>
<evidence type="ECO:0000313" key="3">
    <source>
        <dbReference type="RefSeq" id="XP_023382729.1"/>
    </source>
</evidence>
<dbReference type="Gene3D" id="1.10.375.10">
    <property type="entry name" value="Human Immunodeficiency Virus Type 1 Capsid Protein"/>
    <property type="match status" value="1"/>
</dbReference>
<dbReference type="InterPro" id="IPR050462">
    <property type="entry name" value="Retroviral_Gag-Pol_poly"/>
</dbReference>
<dbReference type="SUPFAM" id="SSF47943">
    <property type="entry name" value="Retrovirus capsid protein, N-terminal core domain"/>
    <property type="match status" value="1"/>
</dbReference>
<reference evidence="3" key="1">
    <citation type="submission" date="2025-08" db="UniProtKB">
        <authorList>
            <consortium name="RefSeq"/>
        </authorList>
    </citation>
    <scope>IDENTIFICATION</scope>
    <source>
        <tissue evidence="3">Kidney</tissue>
    </source>
</reference>
<dbReference type="Pfam" id="PF02093">
    <property type="entry name" value="Gag_p30"/>
    <property type="match status" value="1"/>
</dbReference>
<dbReference type="RefSeq" id="XP_023382729.1">
    <property type="nucleotide sequence ID" value="XM_023526961.1"/>
</dbReference>
<name>A0A6P6C5U8_PTEVA</name>
<dbReference type="InterPro" id="IPR003036">
    <property type="entry name" value="Gag_P30"/>
</dbReference>
<protein>
    <submittedName>
        <fullName evidence="3">Uncharacterized protein LOC111735437 isoform X3</fullName>
    </submittedName>
</protein>
<feature type="domain" description="Core shell protein Gag P30" evidence="1">
    <location>
        <begin position="19"/>
        <end position="75"/>
    </location>
</feature>
<dbReference type="InterPro" id="IPR008919">
    <property type="entry name" value="Retrov_capsid_N"/>
</dbReference>
<organism evidence="2 3">
    <name type="scientific">Pteropus vampyrus</name>
    <name type="common">Large flying fox</name>
    <dbReference type="NCBI Taxonomy" id="132908"/>
    <lineage>
        <taxon>Eukaryota</taxon>
        <taxon>Metazoa</taxon>
        <taxon>Chordata</taxon>
        <taxon>Craniata</taxon>
        <taxon>Vertebrata</taxon>
        <taxon>Euteleostomi</taxon>
        <taxon>Mammalia</taxon>
        <taxon>Eutheria</taxon>
        <taxon>Laurasiatheria</taxon>
        <taxon>Chiroptera</taxon>
        <taxon>Yinpterochiroptera</taxon>
        <taxon>Pteropodoidea</taxon>
        <taxon>Pteropodidae</taxon>
        <taxon>Pteropodinae</taxon>
        <taxon>Pteropus</taxon>
    </lineage>
</organism>
<dbReference type="AlphaFoldDB" id="A0A6P6C5U8"/>
<dbReference type="PANTHER" id="PTHR33166">
    <property type="entry name" value="GAG_P30 DOMAIN-CONTAINING PROTEIN"/>
    <property type="match status" value="1"/>
</dbReference>
<proteinExistence type="predicted"/>
<dbReference type="Proteomes" id="UP000515202">
    <property type="component" value="Unplaced"/>
</dbReference>
<accession>A0A6P6C5U8</accession>
<evidence type="ECO:0000259" key="1">
    <source>
        <dbReference type="Pfam" id="PF02093"/>
    </source>
</evidence>
<dbReference type="GO" id="GO:0019068">
    <property type="term" value="P:virion assembly"/>
    <property type="evidence" value="ECO:0007669"/>
    <property type="project" value="InterPro"/>
</dbReference>